<dbReference type="RefSeq" id="WP_045749597.1">
    <property type="nucleotide sequence ID" value="NZ_FUZK01000001.1"/>
</dbReference>
<evidence type="ECO:0000313" key="8">
    <source>
        <dbReference type="Proteomes" id="UP000032434"/>
    </source>
</evidence>
<sequence length="371" mass="40084">MIKTIGLKLKDYFTSVRFYTTFGTIIISILIGFMIMVMVKPESAFRGIYSLLFSNFRSLQYIGNVLFDAGPLILVGLGVGFAFKTGLFNIGASGQFMIGGLATLYAAHALNLPPGIHFIVAMIIGMLFAALYASIPGMLKAFFNVNEVITSIMLNYIAAFSCYILIPMTGFYDVGITAISTQFGSAAIPQLGMNLIFPNSYIDIGIIIAILVAVFLQFLLNKTTLGFELKAVGLSKEASKYAGIKIKQSIITSMVISGALIGMASALNYLPLNPDYFRYQTLVDPIGFKGISVALMGGSNPIGIIFSGIFISFIEKGSLTMQLFGYNKEIASIITSAIIYMIAISAFVGQMIDQSIKNKKSQAKKLGDPNV</sequence>
<keyword evidence="3 6" id="KW-0812">Transmembrane</keyword>
<evidence type="ECO:0000256" key="4">
    <source>
        <dbReference type="ARBA" id="ARBA00022989"/>
    </source>
</evidence>
<evidence type="ECO:0000256" key="2">
    <source>
        <dbReference type="ARBA" id="ARBA00022475"/>
    </source>
</evidence>
<feature type="transmembrane region" description="Helical" evidence="6">
    <location>
        <begin position="18"/>
        <end position="39"/>
    </location>
</feature>
<gene>
    <name evidence="7" type="ORF">Aocu_10750</name>
</gene>
<keyword evidence="8" id="KW-1185">Reference proteome</keyword>
<name>A0A061ABC2_9MOLU</name>
<evidence type="ECO:0000256" key="5">
    <source>
        <dbReference type="ARBA" id="ARBA00023136"/>
    </source>
</evidence>
<dbReference type="Proteomes" id="UP000032434">
    <property type="component" value="Chromosome 1"/>
</dbReference>
<dbReference type="InParanoid" id="A0A061ABC2"/>
<feature type="transmembrane region" description="Helical" evidence="6">
    <location>
        <begin position="59"/>
        <end position="83"/>
    </location>
</feature>
<dbReference type="FunCoup" id="A0A061ABC2">
    <property type="interactions" value="92"/>
</dbReference>
<dbReference type="InterPro" id="IPR001851">
    <property type="entry name" value="ABC_transp_permease"/>
</dbReference>
<dbReference type="HOGENOM" id="CLU_040769_0_1_14"/>
<keyword evidence="5 6" id="KW-0472">Membrane</keyword>
<feature type="transmembrane region" description="Helical" evidence="6">
    <location>
        <begin position="290"/>
        <end position="314"/>
    </location>
</feature>
<comment type="subcellular location">
    <subcellularLocation>
        <location evidence="1">Cell membrane</location>
        <topology evidence="1">Multi-pass membrane protein</topology>
    </subcellularLocation>
</comment>
<dbReference type="STRING" id="35623.Aocu_10750"/>
<dbReference type="EMBL" id="LK028559">
    <property type="protein sequence ID" value="CDR31148.1"/>
    <property type="molecule type" value="Genomic_DNA"/>
</dbReference>
<feature type="transmembrane region" description="Helical" evidence="6">
    <location>
        <begin position="330"/>
        <end position="352"/>
    </location>
</feature>
<feature type="transmembrane region" description="Helical" evidence="6">
    <location>
        <begin position="201"/>
        <end position="220"/>
    </location>
</feature>
<dbReference type="KEGG" id="aoc:Aocu_10750"/>
<dbReference type="OrthoDB" id="45037at2"/>
<dbReference type="GO" id="GO:0022857">
    <property type="term" value="F:transmembrane transporter activity"/>
    <property type="evidence" value="ECO:0007669"/>
    <property type="project" value="InterPro"/>
</dbReference>
<proteinExistence type="predicted"/>
<reference evidence="8" key="1">
    <citation type="submission" date="2014-05" db="EMBL/GenBank/DDBJ databases">
        <authorList>
            <person name="Kube M."/>
        </authorList>
    </citation>
    <scope>NUCLEOTIDE SEQUENCE [LARGE SCALE GENOMIC DNA]</scope>
</reference>
<dbReference type="AlphaFoldDB" id="A0A061ABC2"/>
<protein>
    <submittedName>
        <fullName evidence="7">Putative branched-chain amino acid ABC transporter, permease protein</fullName>
    </submittedName>
</protein>
<organism evidence="7 8">
    <name type="scientific">Acholeplasma oculi</name>
    <dbReference type="NCBI Taxonomy" id="35623"/>
    <lineage>
        <taxon>Bacteria</taxon>
        <taxon>Bacillati</taxon>
        <taxon>Mycoplasmatota</taxon>
        <taxon>Mollicutes</taxon>
        <taxon>Acholeplasmatales</taxon>
        <taxon>Acholeplasmataceae</taxon>
        <taxon>Acholeplasma</taxon>
    </lineage>
</organism>
<feature type="transmembrane region" description="Helical" evidence="6">
    <location>
        <begin position="250"/>
        <end position="270"/>
    </location>
</feature>
<dbReference type="GO" id="GO:0005886">
    <property type="term" value="C:plasma membrane"/>
    <property type="evidence" value="ECO:0007669"/>
    <property type="project" value="UniProtKB-SubCell"/>
</dbReference>
<dbReference type="PATRIC" id="fig|35623.3.peg.1075"/>
<evidence type="ECO:0000313" key="7">
    <source>
        <dbReference type="EMBL" id="CDR31148.1"/>
    </source>
</evidence>
<feature type="transmembrane region" description="Helical" evidence="6">
    <location>
        <begin position="90"/>
        <end position="110"/>
    </location>
</feature>
<feature type="transmembrane region" description="Helical" evidence="6">
    <location>
        <begin position="116"/>
        <end position="135"/>
    </location>
</feature>
<feature type="transmembrane region" description="Helical" evidence="6">
    <location>
        <begin position="147"/>
        <end position="166"/>
    </location>
</feature>
<keyword evidence="4 6" id="KW-1133">Transmembrane helix</keyword>
<evidence type="ECO:0000256" key="3">
    <source>
        <dbReference type="ARBA" id="ARBA00022692"/>
    </source>
</evidence>
<dbReference type="PANTHER" id="PTHR47089">
    <property type="entry name" value="ABC TRANSPORTER, PERMEASE PROTEIN"/>
    <property type="match status" value="1"/>
</dbReference>
<dbReference type="Pfam" id="PF02653">
    <property type="entry name" value="BPD_transp_2"/>
    <property type="match status" value="1"/>
</dbReference>
<evidence type="ECO:0000256" key="1">
    <source>
        <dbReference type="ARBA" id="ARBA00004651"/>
    </source>
</evidence>
<dbReference type="CDD" id="cd06580">
    <property type="entry name" value="TM_PBP1_transp_TpRbsC_like"/>
    <property type="match status" value="1"/>
</dbReference>
<accession>A0A061ABC2</accession>
<keyword evidence="2" id="KW-1003">Cell membrane</keyword>
<evidence type="ECO:0000256" key="6">
    <source>
        <dbReference type="SAM" id="Phobius"/>
    </source>
</evidence>
<dbReference type="PANTHER" id="PTHR47089:SF1">
    <property type="entry name" value="GUANOSINE ABC TRANSPORTER PERMEASE PROTEIN NUPP"/>
    <property type="match status" value="1"/>
</dbReference>